<gene>
    <name evidence="2" type="ORF">COX37_01295</name>
</gene>
<evidence type="ECO:0000313" key="2">
    <source>
        <dbReference type="EMBL" id="PIP22940.1"/>
    </source>
</evidence>
<keyword evidence="1" id="KW-0812">Transmembrane</keyword>
<evidence type="ECO:0000256" key="1">
    <source>
        <dbReference type="SAM" id="Phobius"/>
    </source>
</evidence>
<name>A0A2G9YUN0_9BACT</name>
<keyword evidence="1" id="KW-0472">Membrane</keyword>
<dbReference type="Proteomes" id="UP000229976">
    <property type="component" value="Unassembled WGS sequence"/>
</dbReference>
<sequence>MEQGKGWKLLPISFKTLFLFLVAEVIYSVLLYGGFIFEDISLIGCPILGFYFHGISATFFAILLHIVFPAIFLFVLWNRSVWAWKYGIGYFSFFILNTLLSLVNLPNELLRDPEINSEVMYQVVYQFALIGIFFAIITDIVFLIIIYKKRSYFNKI</sequence>
<comment type="caution">
    <text evidence="2">The sequence shown here is derived from an EMBL/GenBank/DDBJ whole genome shotgun (WGS) entry which is preliminary data.</text>
</comment>
<feature type="transmembrane region" description="Helical" evidence="1">
    <location>
        <begin position="49"/>
        <end position="76"/>
    </location>
</feature>
<accession>A0A2G9YUN0</accession>
<reference evidence="2 3" key="1">
    <citation type="submission" date="2017-09" db="EMBL/GenBank/DDBJ databases">
        <title>Depth-based differentiation of microbial function through sediment-hosted aquifers and enrichment of novel symbionts in the deep terrestrial subsurface.</title>
        <authorList>
            <person name="Probst A.J."/>
            <person name="Ladd B."/>
            <person name="Jarett J.K."/>
            <person name="Geller-Mcgrath D.E."/>
            <person name="Sieber C.M."/>
            <person name="Emerson J.B."/>
            <person name="Anantharaman K."/>
            <person name="Thomas B.C."/>
            <person name="Malmstrom R."/>
            <person name="Stieglmeier M."/>
            <person name="Klingl A."/>
            <person name="Woyke T."/>
            <person name="Ryan C.M."/>
            <person name="Banfield J.F."/>
        </authorList>
    </citation>
    <scope>NUCLEOTIDE SEQUENCE [LARGE SCALE GENOMIC DNA]</scope>
    <source>
        <strain evidence="2">CG23_combo_of_CG06-09_8_20_14_all_39_17</strain>
    </source>
</reference>
<feature type="transmembrane region" description="Helical" evidence="1">
    <location>
        <begin position="12"/>
        <end position="37"/>
    </location>
</feature>
<dbReference type="AlphaFoldDB" id="A0A2G9YUN0"/>
<keyword evidence="1" id="KW-1133">Transmembrane helix</keyword>
<evidence type="ECO:0000313" key="3">
    <source>
        <dbReference type="Proteomes" id="UP000229976"/>
    </source>
</evidence>
<organism evidence="2 3">
    <name type="scientific">Candidatus Nealsonbacteria bacterium CG23_combo_of_CG06-09_8_20_14_all_39_17</name>
    <dbReference type="NCBI Taxonomy" id="1974722"/>
    <lineage>
        <taxon>Bacteria</taxon>
        <taxon>Candidatus Nealsoniibacteriota</taxon>
    </lineage>
</organism>
<dbReference type="EMBL" id="PCRO01000016">
    <property type="protein sequence ID" value="PIP22940.1"/>
    <property type="molecule type" value="Genomic_DNA"/>
</dbReference>
<proteinExistence type="predicted"/>
<feature type="transmembrane region" description="Helical" evidence="1">
    <location>
        <begin position="123"/>
        <end position="147"/>
    </location>
</feature>
<feature type="transmembrane region" description="Helical" evidence="1">
    <location>
        <begin position="83"/>
        <end position="103"/>
    </location>
</feature>
<protein>
    <submittedName>
        <fullName evidence="2">Uncharacterized protein</fullName>
    </submittedName>
</protein>